<dbReference type="AlphaFoldDB" id="A0A914EC93"/>
<keyword evidence="9" id="KW-0460">Magnesium</keyword>
<keyword evidence="11" id="KW-1185">Reference proteome</keyword>
<dbReference type="GO" id="GO:0106310">
    <property type="term" value="F:protein serine kinase activity"/>
    <property type="evidence" value="ECO:0007669"/>
    <property type="project" value="UniProtKB-UniRule"/>
</dbReference>
<dbReference type="Proteomes" id="UP000887540">
    <property type="component" value="Unplaced"/>
</dbReference>
<evidence type="ECO:0000256" key="1">
    <source>
        <dbReference type="ARBA" id="ARBA00022527"/>
    </source>
</evidence>
<keyword evidence="1 9" id="KW-0723">Serine/threonine-protein kinase</keyword>
<dbReference type="GO" id="GO:0005524">
    <property type="term" value="F:ATP binding"/>
    <property type="evidence" value="ECO:0007669"/>
    <property type="project" value="UniProtKB-UniRule"/>
</dbReference>
<evidence type="ECO:0000256" key="3">
    <source>
        <dbReference type="ARBA" id="ARBA00022679"/>
    </source>
</evidence>
<dbReference type="PROSITE" id="PS50011">
    <property type="entry name" value="PROTEIN_KINASE_DOM"/>
    <property type="match status" value="1"/>
</dbReference>
<evidence type="ECO:0000313" key="12">
    <source>
        <dbReference type="WBParaSite" id="ACRNAN_scaffold7012.g33122.t1"/>
    </source>
</evidence>
<dbReference type="PRINTS" id="PR01772">
    <property type="entry name" value="JNKMAPKINASE"/>
</dbReference>
<evidence type="ECO:0000256" key="7">
    <source>
        <dbReference type="ARBA" id="ARBA00047592"/>
    </source>
</evidence>
<evidence type="ECO:0000256" key="4">
    <source>
        <dbReference type="ARBA" id="ARBA00022741"/>
    </source>
</evidence>
<feature type="domain" description="Protein kinase" evidence="10">
    <location>
        <begin position="1"/>
        <end position="140"/>
    </location>
</feature>
<keyword evidence="4 9" id="KW-0547">Nucleotide-binding</keyword>
<keyword evidence="3 9" id="KW-0808">Transferase</keyword>
<proteinExistence type="inferred from homology"/>
<dbReference type="Gene3D" id="1.10.510.10">
    <property type="entry name" value="Transferase(Phosphotransferase) domain 1"/>
    <property type="match status" value="1"/>
</dbReference>
<keyword evidence="2 9" id="KW-0597">Phosphoprotein</keyword>
<evidence type="ECO:0000256" key="9">
    <source>
        <dbReference type="RuleBase" id="RU368052"/>
    </source>
</evidence>
<dbReference type="WBParaSite" id="ACRNAN_scaffold7012.g33122.t1">
    <property type="protein sequence ID" value="ACRNAN_scaffold7012.g33122.t1"/>
    <property type="gene ID" value="ACRNAN_scaffold7012.g33122"/>
</dbReference>
<sequence length="174" mass="19948">MMTPYVVTRHYRAPEVIMGISYSTNADVWSIGCIFAELISGEVLFPGTDQIDQWQKIVERLGTPGPEFTSRLQDTVRTFIENRPIYAPRPWEVLFPDEMFPPMDTNRLSAPTARDLLSRMLVIDPNHRISVEDALRHPYVSPWYDPAEVDAPAPRNYDSAVELNEHTADEWKGD</sequence>
<comment type="catalytic activity">
    <reaction evidence="7">
        <text>L-threonyl-[protein] + ATP = O-phospho-L-threonyl-[protein] + ADP + H(+)</text>
        <dbReference type="Rhea" id="RHEA:46608"/>
        <dbReference type="Rhea" id="RHEA-COMP:11060"/>
        <dbReference type="Rhea" id="RHEA-COMP:11605"/>
        <dbReference type="ChEBI" id="CHEBI:15378"/>
        <dbReference type="ChEBI" id="CHEBI:30013"/>
        <dbReference type="ChEBI" id="CHEBI:30616"/>
        <dbReference type="ChEBI" id="CHEBI:61977"/>
        <dbReference type="ChEBI" id="CHEBI:456216"/>
        <dbReference type="EC" id="2.7.11.24"/>
    </reaction>
</comment>
<evidence type="ECO:0000256" key="5">
    <source>
        <dbReference type="ARBA" id="ARBA00022777"/>
    </source>
</evidence>
<evidence type="ECO:0000313" key="11">
    <source>
        <dbReference type="Proteomes" id="UP000887540"/>
    </source>
</evidence>
<dbReference type="InterPro" id="IPR000719">
    <property type="entry name" value="Prot_kinase_dom"/>
</dbReference>
<comment type="catalytic activity">
    <reaction evidence="8">
        <text>L-seryl-[protein] + ATP = O-phospho-L-seryl-[protein] + ADP + H(+)</text>
        <dbReference type="Rhea" id="RHEA:17989"/>
        <dbReference type="Rhea" id="RHEA-COMP:9863"/>
        <dbReference type="Rhea" id="RHEA-COMP:11604"/>
        <dbReference type="ChEBI" id="CHEBI:15378"/>
        <dbReference type="ChEBI" id="CHEBI:29999"/>
        <dbReference type="ChEBI" id="CHEBI:30616"/>
        <dbReference type="ChEBI" id="CHEBI:83421"/>
        <dbReference type="ChEBI" id="CHEBI:456216"/>
        <dbReference type="EC" id="2.7.11.24"/>
    </reaction>
</comment>
<evidence type="ECO:0000259" key="10">
    <source>
        <dbReference type="PROSITE" id="PS50011"/>
    </source>
</evidence>
<dbReference type="SMART" id="SM00220">
    <property type="entry name" value="S_TKc"/>
    <property type="match status" value="1"/>
</dbReference>
<organism evidence="11 12">
    <name type="scientific">Acrobeloides nanus</name>
    <dbReference type="NCBI Taxonomy" id="290746"/>
    <lineage>
        <taxon>Eukaryota</taxon>
        <taxon>Metazoa</taxon>
        <taxon>Ecdysozoa</taxon>
        <taxon>Nematoda</taxon>
        <taxon>Chromadorea</taxon>
        <taxon>Rhabditida</taxon>
        <taxon>Tylenchina</taxon>
        <taxon>Cephalobomorpha</taxon>
        <taxon>Cephaloboidea</taxon>
        <taxon>Cephalobidae</taxon>
        <taxon>Acrobeloides</taxon>
    </lineage>
</organism>
<dbReference type="InterPro" id="IPR011009">
    <property type="entry name" value="Kinase-like_dom_sf"/>
</dbReference>
<dbReference type="InterPro" id="IPR008351">
    <property type="entry name" value="MAPK_JNK"/>
</dbReference>
<dbReference type="InterPro" id="IPR050117">
    <property type="entry name" value="MAPK"/>
</dbReference>
<keyword evidence="5 9" id="KW-0418">Kinase</keyword>
<accession>A0A914EC93</accession>
<dbReference type="EC" id="2.7.11.24" evidence="9"/>
<comment type="similarity">
    <text evidence="9">Belongs to the protein kinase superfamily. CMGC Ser/Thr protein kinase family. MAP kinase subfamily.</text>
</comment>
<dbReference type="Gene3D" id="3.30.200.20">
    <property type="entry name" value="Phosphorylase Kinase, domain 1"/>
    <property type="match status" value="1"/>
</dbReference>
<name>A0A914EC93_9BILA</name>
<dbReference type="PANTHER" id="PTHR24055">
    <property type="entry name" value="MITOGEN-ACTIVATED PROTEIN KINASE"/>
    <property type="match status" value="1"/>
</dbReference>
<protein>
    <recommendedName>
        <fullName evidence="9">Stress-activated protein kinase JNK</fullName>
        <ecNumber evidence="9">2.7.11.24</ecNumber>
    </recommendedName>
</protein>
<dbReference type="GO" id="GO:0004707">
    <property type="term" value="F:MAP kinase activity"/>
    <property type="evidence" value="ECO:0007669"/>
    <property type="project" value="UniProtKB-UniRule"/>
</dbReference>
<reference evidence="12" key="1">
    <citation type="submission" date="2022-11" db="UniProtKB">
        <authorList>
            <consortium name="WormBaseParasite"/>
        </authorList>
    </citation>
    <scope>IDENTIFICATION</scope>
</reference>
<comment type="subcellular location">
    <subcellularLocation>
        <location evidence="9">Cytoplasm</location>
    </subcellularLocation>
</comment>
<comment type="function">
    <text evidence="9">Responds to activation by environmental stress and pro-inflammatory cytokines by phosphorylating a number of transcription factors, and thus regulates transcriptional activity.</text>
</comment>
<dbReference type="FunFam" id="1.10.510.10:FF:000624">
    <property type="entry name" value="Mitogen-activated protein kinase"/>
    <property type="match status" value="1"/>
</dbReference>
<dbReference type="GO" id="GO:0005737">
    <property type="term" value="C:cytoplasm"/>
    <property type="evidence" value="ECO:0007669"/>
    <property type="project" value="UniProtKB-SubCell"/>
</dbReference>
<keyword evidence="6 9" id="KW-0067">ATP-binding</keyword>
<evidence type="ECO:0000256" key="2">
    <source>
        <dbReference type="ARBA" id="ARBA00022553"/>
    </source>
</evidence>
<dbReference type="Pfam" id="PF00069">
    <property type="entry name" value="Pkinase"/>
    <property type="match status" value="1"/>
</dbReference>
<dbReference type="SUPFAM" id="SSF56112">
    <property type="entry name" value="Protein kinase-like (PK-like)"/>
    <property type="match status" value="1"/>
</dbReference>
<evidence type="ECO:0000256" key="8">
    <source>
        <dbReference type="ARBA" id="ARBA00048312"/>
    </source>
</evidence>
<comment type="cofactor">
    <cofactor evidence="9">
        <name>Mg(2+)</name>
        <dbReference type="ChEBI" id="CHEBI:18420"/>
    </cofactor>
</comment>
<evidence type="ECO:0000256" key="6">
    <source>
        <dbReference type="ARBA" id="ARBA00022840"/>
    </source>
</evidence>